<evidence type="ECO:0000256" key="2">
    <source>
        <dbReference type="ARBA" id="ARBA00022771"/>
    </source>
</evidence>
<dbReference type="AlphaFoldDB" id="B8BT68"/>
<keyword evidence="3 5" id="KW-0862">Zinc</keyword>
<feature type="compositionally biased region" description="Basic and acidic residues" evidence="6">
    <location>
        <begin position="490"/>
        <end position="501"/>
    </location>
</feature>
<keyword evidence="9" id="KW-1185">Reference proteome</keyword>
<organism evidence="8 9">
    <name type="scientific">Thalassiosira pseudonana</name>
    <name type="common">Marine diatom</name>
    <name type="synonym">Cyclotella nana</name>
    <dbReference type="NCBI Taxonomy" id="35128"/>
    <lineage>
        <taxon>Eukaryota</taxon>
        <taxon>Sar</taxon>
        <taxon>Stramenopiles</taxon>
        <taxon>Ochrophyta</taxon>
        <taxon>Bacillariophyta</taxon>
        <taxon>Coscinodiscophyceae</taxon>
        <taxon>Thalassiosirophycidae</taxon>
        <taxon>Thalassiosirales</taxon>
        <taxon>Thalassiosiraceae</taxon>
        <taxon>Thalassiosira</taxon>
    </lineage>
</organism>
<feature type="zinc finger region" description="C3H1-type" evidence="5">
    <location>
        <begin position="59"/>
        <end position="87"/>
    </location>
</feature>
<feature type="domain" description="C3H1-type" evidence="7">
    <location>
        <begin position="11"/>
        <end position="39"/>
    </location>
</feature>
<feature type="compositionally biased region" description="Polar residues" evidence="6">
    <location>
        <begin position="225"/>
        <end position="234"/>
    </location>
</feature>
<dbReference type="InterPro" id="IPR036855">
    <property type="entry name" value="Znf_CCCH_sf"/>
</dbReference>
<dbReference type="PaxDb" id="35128-Thaps20640"/>
<dbReference type="STRING" id="35128.B8BT68"/>
<feature type="region of interest" description="Disordered" evidence="6">
    <location>
        <begin position="311"/>
        <end position="393"/>
    </location>
</feature>
<evidence type="ECO:0000313" key="8">
    <source>
        <dbReference type="EMBL" id="EED96250.1"/>
    </source>
</evidence>
<dbReference type="Proteomes" id="UP000001449">
    <property type="component" value="Chromosome 1"/>
</dbReference>
<feature type="region of interest" description="Disordered" evidence="6">
    <location>
        <begin position="470"/>
        <end position="510"/>
    </location>
</feature>
<dbReference type="GeneID" id="7442874"/>
<feature type="domain" description="C3H1-type" evidence="7">
    <location>
        <begin position="59"/>
        <end position="87"/>
    </location>
</feature>
<sequence length="622" mass="67891">METVTTPYPQRSGEPDCRDYLRTGRCKYGESCKYNHPPNVESGGGVKPLNPGEPMFPIRPTEPPCQYFLKHGTCKFGQSCKFNHPAGGVVDSHVAVGGEGCGGTANGLPAGLVFLTTTNNSTPSYTVDSNGVFRQSGSDAHVSSLMAAASSSVQVLPQRPTEPNCIYFLRNGRCKYGATCKFHHPIDTAKQQQQQMQQQHSQNAQSSAVRRDRSNSFGSHRLQPITEQQARPQQATHVMLPSGQIAVIIDPQSLHQVNGQDRPKFYLSKADGSIGTLQSMDQNTAVNSPILTATTASSSFQTLESNAEAGIPWGNALSSQGQGAGSQFRGQQLQVNTAPSSRNGSGGSLSAYGSVDSGPSPYQQQQGEAQYASGQYVTQHHQQQYSQSQNQKPRSIEIREVGDQYYQPLARTPSEPEVNDSQRYDEYRYRAASLGSTAEHSTSNYWPSNGSMSVSSQVVYDRDVQCRQFDPRHNPNSFVASGQTVGRSQSFDRHATPHQRQDSSGNDDGLTMMTSALLTMMDRPEDDTSTNQIKASSGSPSREYQPNRGYYSQSEPNILRNSSVSSPSRPNRPPPGMMLSNPPRAPYSNEPQSPRLTQDYPRPSQEGSYIVGGYDQTSAPRF</sequence>
<dbReference type="PROSITE" id="PS50103">
    <property type="entry name" value="ZF_C3H1"/>
    <property type="match status" value="3"/>
</dbReference>
<protein>
    <recommendedName>
        <fullName evidence="7">C3H1-type domain-containing protein</fullName>
    </recommendedName>
</protein>
<evidence type="ECO:0000256" key="5">
    <source>
        <dbReference type="PROSITE-ProRule" id="PRU00723"/>
    </source>
</evidence>
<feature type="compositionally biased region" description="Low complexity" evidence="6">
    <location>
        <begin position="560"/>
        <end position="569"/>
    </location>
</feature>
<dbReference type="RefSeq" id="XP_002286609.1">
    <property type="nucleotide sequence ID" value="XM_002286573.1"/>
</dbReference>
<dbReference type="InParanoid" id="B8BT68"/>
<dbReference type="PANTHER" id="PTHR12506:SF50">
    <property type="entry name" value="ZINC FINGER CCCH DOMAIN-CONTAINING PROTEIN 26"/>
    <property type="match status" value="1"/>
</dbReference>
<feature type="zinc finger region" description="C3H1-type" evidence="5">
    <location>
        <begin position="11"/>
        <end position="39"/>
    </location>
</feature>
<feature type="compositionally biased region" description="Low complexity" evidence="6">
    <location>
        <begin position="375"/>
        <end position="391"/>
    </location>
</feature>
<reference evidence="8 9" key="1">
    <citation type="journal article" date="2004" name="Science">
        <title>The genome of the diatom Thalassiosira pseudonana: ecology, evolution, and metabolism.</title>
        <authorList>
            <person name="Armbrust E.V."/>
            <person name="Berges J.A."/>
            <person name="Bowler C."/>
            <person name="Green B.R."/>
            <person name="Martinez D."/>
            <person name="Putnam N.H."/>
            <person name="Zhou S."/>
            <person name="Allen A.E."/>
            <person name="Apt K.E."/>
            <person name="Bechner M."/>
            <person name="Brzezinski M.A."/>
            <person name="Chaal B.K."/>
            <person name="Chiovitti A."/>
            <person name="Davis A.K."/>
            <person name="Demarest M.S."/>
            <person name="Detter J.C."/>
            <person name="Glavina T."/>
            <person name="Goodstein D."/>
            <person name="Hadi M.Z."/>
            <person name="Hellsten U."/>
            <person name="Hildebrand M."/>
            <person name="Jenkins B.D."/>
            <person name="Jurka J."/>
            <person name="Kapitonov V.V."/>
            <person name="Kroger N."/>
            <person name="Lau W.W."/>
            <person name="Lane T.W."/>
            <person name="Larimer F.W."/>
            <person name="Lippmeier J.C."/>
            <person name="Lucas S."/>
            <person name="Medina M."/>
            <person name="Montsant A."/>
            <person name="Obornik M."/>
            <person name="Parker M.S."/>
            <person name="Palenik B."/>
            <person name="Pazour G.J."/>
            <person name="Richardson P.M."/>
            <person name="Rynearson T.A."/>
            <person name="Saito M.A."/>
            <person name="Schwartz D.C."/>
            <person name="Thamatrakoln K."/>
            <person name="Valentin K."/>
            <person name="Vardi A."/>
            <person name="Wilkerson F.P."/>
            <person name="Rokhsar D.S."/>
        </authorList>
    </citation>
    <scope>NUCLEOTIDE SEQUENCE [LARGE SCALE GENOMIC DNA]</scope>
    <source>
        <strain evidence="8 9">CCMP1335</strain>
    </source>
</reference>
<gene>
    <name evidence="8" type="ORF">THAPSDRAFT_20640</name>
</gene>
<dbReference type="GO" id="GO:0003729">
    <property type="term" value="F:mRNA binding"/>
    <property type="evidence" value="ECO:0007669"/>
    <property type="project" value="UniProtKB-ARBA"/>
</dbReference>
<keyword evidence="1 5" id="KW-0479">Metal-binding</keyword>
<proteinExistence type="predicted"/>
<dbReference type="InterPro" id="IPR050974">
    <property type="entry name" value="Plant_ZF_CCCH"/>
</dbReference>
<evidence type="ECO:0000256" key="1">
    <source>
        <dbReference type="ARBA" id="ARBA00022723"/>
    </source>
</evidence>
<keyword evidence="2 5" id="KW-0863">Zinc-finger</keyword>
<dbReference type="KEGG" id="tps:THAPSDRAFT_20640"/>
<dbReference type="SUPFAM" id="SSF90229">
    <property type="entry name" value="CCCH zinc finger"/>
    <property type="match status" value="3"/>
</dbReference>
<reference evidence="8 9" key="2">
    <citation type="journal article" date="2008" name="Nature">
        <title>The Phaeodactylum genome reveals the evolutionary history of diatom genomes.</title>
        <authorList>
            <person name="Bowler C."/>
            <person name="Allen A.E."/>
            <person name="Badger J.H."/>
            <person name="Grimwood J."/>
            <person name="Jabbari K."/>
            <person name="Kuo A."/>
            <person name="Maheswari U."/>
            <person name="Martens C."/>
            <person name="Maumus F."/>
            <person name="Otillar R.P."/>
            <person name="Rayko E."/>
            <person name="Salamov A."/>
            <person name="Vandepoele K."/>
            <person name="Beszteri B."/>
            <person name="Gruber A."/>
            <person name="Heijde M."/>
            <person name="Katinka M."/>
            <person name="Mock T."/>
            <person name="Valentin K."/>
            <person name="Verret F."/>
            <person name="Berges J.A."/>
            <person name="Brownlee C."/>
            <person name="Cadoret J.P."/>
            <person name="Chiovitti A."/>
            <person name="Choi C.J."/>
            <person name="Coesel S."/>
            <person name="De Martino A."/>
            <person name="Detter J.C."/>
            <person name="Durkin C."/>
            <person name="Falciatore A."/>
            <person name="Fournet J."/>
            <person name="Haruta M."/>
            <person name="Huysman M.J."/>
            <person name="Jenkins B.D."/>
            <person name="Jiroutova K."/>
            <person name="Jorgensen R.E."/>
            <person name="Joubert Y."/>
            <person name="Kaplan A."/>
            <person name="Kroger N."/>
            <person name="Kroth P.G."/>
            <person name="La Roche J."/>
            <person name="Lindquist E."/>
            <person name="Lommer M."/>
            <person name="Martin-Jezequel V."/>
            <person name="Lopez P.J."/>
            <person name="Lucas S."/>
            <person name="Mangogna M."/>
            <person name="McGinnis K."/>
            <person name="Medlin L.K."/>
            <person name="Montsant A."/>
            <person name="Oudot-Le Secq M.P."/>
            <person name="Napoli C."/>
            <person name="Obornik M."/>
            <person name="Parker M.S."/>
            <person name="Petit J.L."/>
            <person name="Porcel B.M."/>
            <person name="Poulsen N."/>
            <person name="Robison M."/>
            <person name="Rychlewski L."/>
            <person name="Rynearson T.A."/>
            <person name="Schmutz J."/>
            <person name="Shapiro H."/>
            <person name="Siaut M."/>
            <person name="Stanley M."/>
            <person name="Sussman M.R."/>
            <person name="Taylor A.R."/>
            <person name="Vardi A."/>
            <person name="von Dassow P."/>
            <person name="Vyverman W."/>
            <person name="Willis A."/>
            <person name="Wyrwicz L.S."/>
            <person name="Rokhsar D.S."/>
            <person name="Weissenbach J."/>
            <person name="Armbrust E.V."/>
            <person name="Green B.R."/>
            <person name="Van de Peer Y."/>
            <person name="Grigoriev I.V."/>
        </authorList>
    </citation>
    <scope>NUCLEOTIDE SEQUENCE [LARGE SCALE GENOMIC DNA]</scope>
    <source>
        <strain evidence="8 9">CCMP1335</strain>
    </source>
</reference>
<evidence type="ECO:0000259" key="7">
    <source>
        <dbReference type="PROSITE" id="PS50103"/>
    </source>
</evidence>
<accession>B8BT68</accession>
<feature type="domain" description="C3H1-type" evidence="7">
    <location>
        <begin position="159"/>
        <end position="187"/>
    </location>
</feature>
<evidence type="ECO:0000256" key="4">
    <source>
        <dbReference type="ARBA" id="ARBA00023125"/>
    </source>
</evidence>
<dbReference type="eggNOG" id="KOG1677">
    <property type="taxonomic scope" value="Eukaryota"/>
</dbReference>
<feature type="compositionally biased region" description="Polar residues" evidence="6">
    <location>
        <begin position="529"/>
        <end position="556"/>
    </location>
</feature>
<evidence type="ECO:0000256" key="6">
    <source>
        <dbReference type="SAM" id="MobiDB-lite"/>
    </source>
</evidence>
<feature type="region of interest" description="Disordered" evidence="6">
    <location>
        <begin position="188"/>
        <end position="234"/>
    </location>
</feature>
<dbReference type="Pfam" id="PF00642">
    <property type="entry name" value="zf-CCCH"/>
    <property type="match status" value="3"/>
</dbReference>
<evidence type="ECO:0000313" key="9">
    <source>
        <dbReference type="Proteomes" id="UP000001449"/>
    </source>
</evidence>
<evidence type="ECO:0000256" key="3">
    <source>
        <dbReference type="ARBA" id="ARBA00022833"/>
    </source>
</evidence>
<dbReference type="PANTHER" id="PTHR12506">
    <property type="entry name" value="PROTEIN PHOSPHATASE RELATED"/>
    <property type="match status" value="1"/>
</dbReference>
<keyword evidence="4" id="KW-0238">DNA-binding</keyword>
<feature type="compositionally biased region" description="Low complexity" evidence="6">
    <location>
        <begin position="189"/>
        <end position="208"/>
    </location>
</feature>
<dbReference type="InterPro" id="IPR000571">
    <property type="entry name" value="Znf_CCCH"/>
</dbReference>
<name>B8BT68_THAPS</name>
<feature type="zinc finger region" description="C3H1-type" evidence="5">
    <location>
        <begin position="159"/>
        <end position="187"/>
    </location>
</feature>
<dbReference type="SMART" id="SM00356">
    <property type="entry name" value="ZnF_C3H1"/>
    <property type="match status" value="3"/>
</dbReference>
<dbReference type="GO" id="GO:0003677">
    <property type="term" value="F:DNA binding"/>
    <property type="evidence" value="ECO:0007669"/>
    <property type="project" value="UniProtKB-KW"/>
</dbReference>
<feature type="compositionally biased region" description="Polar residues" evidence="6">
    <location>
        <begin position="328"/>
        <end position="343"/>
    </location>
</feature>
<dbReference type="EMBL" id="CM000638">
    <property type="protein sequence ID" value="EED96250.1"/>
    <property type="molecule type" value="Genomic_DNA"/>
</dbReference>
<feature type="region of interest" description="Disordered" evidence="6">
    <location>
        <begin position="523"/>
        <end position="622"/>
    </location>
</feature>
<dbReference type="Gene3D" id="4.10.1000.10">
    <property type="entry name" value="Zinc finger, CCCH-type"/>
    <property type="match status" value="2"/>
</dbReference>
<dbReference type="GO" id="GO:0008270">
    <property type="term" value="F:zinc ion binding"/>
    <property type="evidence" value="ECO:0007669"/>
    <property type="project" value="UniProtKB-KW"/>
</dbReference>
<dbReference type="HOGENOM" id="CLU_439758_0_0_1"/>
<feature type="compositionally biased region" description="Polar residues" evidence="6">
    <location>
        <begin position="474"/>
        <end position="489"/>
    </location>
</feature>